<sequence length="69" mass="7964">MIELLLEKHANIEARTTEEWQTPFHYAAKYDATNSLQCLHNKGANIHVLDYKQRTPLYLAALYGNCQAE</sequence>
<feature type="repeat" description="ANK" evidence="3">
    <location>
        <begin position="19"/>
        <end position="51"/>
    </location>
</feature>
<keyword evidence="5" id="KW-1185">Reference proteome</keyword>
<evidence type="ECO:0000256" key="1">
    <source>
        <dbReference type="ARBA" id="ARBA00022737"/>
    </source>
</evidence>
<evidence type="ECO:0000313" key="5">
    <source>
        <dbReference type="Proteomes" id="UP000288216"/>
    </source>
</evidence>
<dbReference type="PANTHER" id="PTHR24201:SF16">
    <property type="entry name" value="ANKYRIN-1-LIKE-RELATED"/>
    <property type="match status" value="1"/>
</dbReference>
<evidence type="ECO:0000256" key="3">
    <source>
        <dbReference type="PROSITE-ProRule" id="PRU00023"/>
    </source>
</evidence>
<protein>
    <submittedName>
        <fullName evidence="4">Uncharacterized protein</fullName>
    </submittedName>
</protein>
<dbReference type="Proteomes" id="UP000288216">
    <property type="component" value="Unassembled WGS sequence"/>
</dbReference>
<dbReference type="InterPro" id="IPR036770">
    <property type="entry name" value="Ankyrin_rpt-contain_sf"/>
</dbReference>
<dbReference type="InterPro" id="IPR002110">
    <property type="entry name" value="Ankyrin_rpt"/>
</dbReference>
<keyword evidence="1" id="KW-0677">Repeat</keyword>
<gene>
    <name evidence="4" type="ORF">scyTo_0003520</name>
</gene>
<dbReference type="OrthoDB" id="9995210at2759"/>
<organism evidence="4 5">
    <name type="scientific">Scyliorhinus torazame</name>
    <name type="common">Cloudy catshark</name>
    <name type="synonym">Catulus torazame</name>
    <dbReference type="NCBI Taxonomy" id="75743"/>
    <lineage>
        <taxon>Eukaryota</taxon>
        <taxon>Metazoa</taxon>
        <taxon>Chordata</taxon>
        <taxon>Craniata</taxon>
        <taxon>Vertebrata</taxon>
        <taxon>Chondrichthyes</taxon>
        <taxon>Elasmobranchii</taxon>
        <taxon>Galeomorphii</taxon>
        <taxon>Galeoidea</taxon>
        <taxon>Carcharhiniformes</taxon>
        <taxon>Scyliorhinidae</taxon>
        <taxon>Scyliorhinus</taxon>
    </lineage>
</organism>
<dbReference type="AlphaFoldDB" id="A0A401PMR3"/>
<dbReference type="SUPFAM" id="SSF48403">
    <property type="entry name" value="Ankyrin repeat"/>
    <property type="match status" value="1"/>
</dbReference>
<dbReference type="EMBL" id="BFAA01000966">
    <property type="protein sequence ID" value="GCB74430.1"/>
    <property type="molecule type" value="Genomic_DNA"/>
</dbReference>
<comment type="caution">
    <text evidence="4">The sequence shown here is derived from an EMBL/GenBank/DDBJ whole genome shotgun (WGS) entry which is preliminary data.</text>
</comment>
<dbReference type="PANTHER" id="PTHR24201">
    <property type="entry name" value="ANK_REP_REGION DOMAIN-CONTAINING PROTEIN"/>
    <property type="match status" value="1"/>
</dbReference>
<dbReference type="Pfam" id="PF12796">
    <property type="entry name" value="Ank_2"/>
    <property type="match status" value="1"/>
</dbReference>
<accession>A0A401PMR3</accession>
<evidence type="ECO:0000313" key="4">
    <source>
        <dbReference type="EMBL" id="GCB74430.1"/>
    </source>
</evidence>
<dbReference type="GO" id="GO:0005634">
    <property type="term" value="C:nucleus"/>
    <property type="evidence" value="ECO:0007669"/>
    <property type="project" value="TreeGrafter"/>
</dbReference>
<reference evidence="4 5" key="1">
    <citation type="journal article" date="2018" name="Nat. Ecol. Evol.">
        <title>Shark genomes provide insights into elasmobranch evolution and the origin of vertebrates.</title>
        <authorList>
            <person name="Hara Y"/>
            <person name="Yamaguchi K"/>
            <person name="Onimaru K"/>
            <person name="Kadota M"/>
            <person name="Koyanagi M"/>
            <person name="Keeley SD"/>
            <person name="Tatsumi K"/>
            <person name="Tanaka K"/>
            <person name="Motone F"/>
            <person name="Kageyama Y"/>
            <person name="Nozu R"/>
            <person name="Adachi N"/>
            <person name="Nishimura O"/>
            <person name="Nakagawa R"/>
            <person name="Tanegashima C"/>
            <person name="Kiyatake I"/>
            <person name="Matsumoto R"/>
            <person name="Murakumo K"/>
            <person name="Nishida K"/>
            <person name="Terakita A"/>
            <person name="Kuratani S"/>
            <person name="Sato K"/>
            <person name="Hyodo S Kuraku.S."/>
        </authorList>
    </citation>
    <scope>NUCLEOTIDE SEQUENCE [LARGE SCALE GENOMIC DNA]</scope>
</reference>
<proteinExistence type="predicted"/>
<dbReference type="Gene3D" id="1.25.40.20">
    <property type="entry name" value="Ankyrin repeat-containing domain"/>
    <property type="match status" value="1"/>
</dbReference>
<dbReference type="InterPro" id="IPR050776">
    <property type="entry name" value="Ank_Repeat/CDKN_Inhibitor"/>
</dbReference>
<name>A0A401PMR3_SCYTO</name>
<dbReference type="OMA" id="WQTPFHY"/>
<evidence type="ECO:0000256" key="2">
    <source>
        <dbReference type="ARBA" id="ARBA00023043"/>
    </source>
</evidence>
<dbReference type="PROSITE" id="PS50088">
    <property type="entry name" value="ANK_REPEAT"/>
    <property type="match status" value="1"/>
</dbReference>
<keyword evidence="2 3" id="KW-0040">ANK repeat</keyword>